<gene>
    <name evidence="5" type="ORF">ESP62_018480</name>
</gene>
<dbReference type="SMART" id="SM00344">
    <property type="entry name" value="HTH_ASNC"/>
    <property type="match status" value="1"/>
</dbReference>
<dbReference type="Pfam" id="PF13412">
    <property type="entry name" value="HTH_24"/>
    <property type="match status" value="1"/>
</dbReference>
<evidence type="ECO:0000313" key="6">
    <source>
        <dbReference type="Proteomes" id="UP001515100"/>
    </source>
</evidence>
<dbReference type="InterPro" id="IPR000485">
    <property type="entry name" value="AsnC-type_HTH_dom"/>
</dbReference>
<dbReference type="GO" id="GO:0043200">
    <property type="term" value="P:response to amino acid"/>
    <property type="evidence" value="ECO:0007669"/>
    <property type="project" value="TreeGrafter"/>
</dbReference>
<dbReference type="Proteomes" id="UP001515100">
    <property type="component" value="Unassembled WGS sequence"/>
</dbReference>
<reference evidence="5" key="1">
    <citation type="submission" date="2019-09" db="EMBL/GenBank/DDBJ databases">
        <authorList>
            <person name="Li J."/>
        </authorList>
    </citation>
    <scope>NUCLEOTIDE SEQUENCE [LARGE SCALE GENOMIC DNA]</scope>
    <source>
        <strain evidence="5">NRBC 14897</strain>
    </source>
</reference>
<dbReference type="Pfam" id="PF01037">
    <property type="entry name" value="AsnC_trans_reg"/>
    <property type="match status" value="1"/>
</dbReference>
<keyword evidence="3" id="KW-0804">Transcription</keyword>
<dbReference type="PROSITE" id="PS50956">
    <property type="entry name" value="HTH_ASNC_2"/>
    <property type="match status" value="1"/>
</dbReference>
<feature type="domain" description="HTH asnC-type" evidence="4">
    <location>
        <begin position="13"/>
        <end position="74"/>
    </location>
</feature>
<dbReference type="InterPro" id="IPR019887">
    <property type="entry name" value="Tscrpt_reg_AsnC/Lrp_C"/>
</dbReference>
<dbReference type="InterPro" id="IPR019888">
    <property type="entry name" value="Tscrpt_reg_AsnC-like"/>
</dbReference>
<protein>
    <submittedName>
        <fullName evidence="5">Lrp/AsnC family transcriptional regulator</fullName>
    </submittedName>
</protein>
<dbReference type="Gene3D" id="3.30.70.920">
    <property type="match status" value="1"/>
</dbReference>
<dbReference type="GO" id="GO:0005829">
    <property type="term" value="C:cytosol"/>
    <property type="evidence" value="ECO:0007669"/>
    <property type="project" value="TreeGrafter"/>
</dbReference>
<accession>A0A641AHR4</accession>
<name>A0A641AHR4_9ACTN</name>
<sequence length="178" mass="18840">MCLSGEGGNDVDVDQLDVALIEALHDNPRVGDLELSRITRVARATVQSRLSKLVEAGIITDFGPQIDLAAAGHSVQAFVTLEIAQGSLDAVTDELSAMPNVLEAYVTTGTADVVCKIAATTHEDLQRILLAIHSSRTVARSTSVVVLSDIVKTRSLPMLRAGAVSSAVRAPAYRAHRD</sequence>
<dbReference type="GO" id="GO:0043565">
    <property type="term" value="F:sequence-specific DNA binding"/>
    <property type="evidence" value="ECO:0007669"/>
    <property type="project" value="InterPro"/>
</dbReference>
<dbReference type="SUPFAM" id="SSF46785">
    <property type="entry name" value="Winged helix' DNA-binding domain"/>
    <property type="match status" value="1"/>
</dbReference>
<dbReference type="PANTHER" id="PTHR30154:SF34">
    <property type="entry name" value="TRANSCRIPTIONAL REGULATOR AZLB"/>
    <property type="match status" value="1"/>
</dbReference>
<evidence type="ECO:0000313" key="5">
    <source>
        <dbReference type="EMBL" id="KAA1373070.1"/>
    </source>
</evidence>
<evidence type="ECO:0000256" key="1">
    <source>
        <dbReference type="ARBA" id="ARBA00023015"/>
    </source>
</evidence>
<organism evidence="5 6">
    <name type="scientific">Aeromicrobium fastidiosum</name>
    <dbReference type="NCBI Taxonomy" id="52699"/>
    <lineage>
        <taxon>Bacteria</taxon>
        <taxon>Bacillati</taxon>
        <taxon>Actinomycetota</taxon>
        <taxon>Actinomycetes</taxon>
        <taxon>Propionibacteriales</taxon>
        <taxon>Nocardioidaceae</taxon>
        <taxon>Aeromicrobium</taxon>
    </lineage>
</organism>
<dbReference type="PRINTS" id="PR00033">
    <property type="entry name" value="HTHASNC"/>
</dbReference>
<dbReference type="InterPro" id="IPR036388">
    <property type="entry name" value="WH-like_DNA-bd_sf"/>
</dbReference>
<evidence type="ECO:0000256" key="2">
    <source>
        <dbReference type="ARBA" id="ARBA00023125"/>
    </source>
</evidence>
<dbReference type="InterPro" id="IPR036390">
    <property type="entry name" value="WH_DNA-bd_sf"/>
</dbReference>
<dbReference type="PANTHER" id="PTHR30154">
    <property type="entry name" value="LEUCINE-RESPONSIVE REGULATORY PROTEIN"/>
    <property type="match status" value="1"/>
</dbReference>
<evidence type="ECO:0000259" key="4">
    <source>
        <dbReference type="PROSITE" id="PS50956"/>
    </source>
</evidence>
<proteinExistence type="predicted"/>
<dbReference type="AlphaFoldDB" id="A0A641AHR4"/>
<dbReference type="SUPFAM" id="SSF54909">
    <property type="entry name" value="Dimeric alpha+beta barrel"/>
    <property type="match status" value="1"/>
</dbReference>
<dbReference type="InterPro" id="IPR011008">
    <property type="entry name" value="Dimeric_a/b-barrel"/>
</dbReference>
<keyword evidence="6" id="KW-1185">Reference proteome</keyword>
<dbReference type="OrthoDB" id="9809462at2"/>
<dbReference type="EMBL" id="SDPP02000006">
    <property type="protein sequence ID" value="KAA1373070.1"/>
    <property type="molecule type" value="Genomic_DNA"/>
</dbReference>
<keyword evidence="1" id="KW-0805">Transcription regulation</keyword>
<comment type="caution">
    <text evidence="5">The sequence shown here is derived from an EMBL/GenBank/DDBJ whole genome shotgun (WGS) entry which is preliminary data.</text>
</comment>
<evidence type="ECO:0000256" key="3">
    <source>
        <dbReference type="ARBA" id="ARBA00023163"/>
    </source>
</evidence>
<keyword evidence="2" id="KW-0238">DNA-binding</keyword>
<dbReference type="Gene3D" id="1.10.10.10">
    <property type="entry name" value="Winged helix-like DNA-binding domain superfamily/Winged helix DNA-binding domain"/>
    <property type="match status" value="1"/>
</dbReference>